<dbReference type="Proteomes" id="UP000002064">
    <property type="component" value="Chromosome"/>
</dbReference>
<evidence type="ECO:0000313" key="7">
    <source>
        <dbReference type="EMBL" id="ADH59913.1"/>
    </source>
</evidence>
<feature type="transmembrane region" description="Helical" evidence="6">
    <location>
        <begin position="227"/>
        <end position="252"/>
    </location>
</feature>
<keyword evidence="5 6" id="KW-0472">Membrane</keyword>
<dbReference type="PANTHER" id="PTHR30569">
    <property type="entry name" value="CYTOSINE TRANSPORTER CODB"/>
    <property type="match status" value="1"/>
</dbReference>
<feature type="transmembrane region" description="Helical" evidence="6">
    <location>
        <begin position="93"/>
        <end position="118"/>
    </location>
</feature>
<sequence>MEQHALDPIPESEKRPWYSIALIWAGSMICVSSLMVGGAIVQGMPLLEAIIAGAIGYTIIIVYMTFQGMQGADLGVPTVVTSSSAFGREGARFIISAILAISCIGWFGVQASVCGAAFSQIMNMWLGIYIPVWLSGLVWGIIMLVTAVYGYKALEYLNYIAIPALVFLSIVGLIQVLTTFGIENLINYVPKDRYSWSYAIGLAVGGFAVGGVIAADFSRYAKSRKDALTSGLVGVWPAGMFLLVVGALLTVVAGTYDITIALAQLGLGFVGAVILILATWTTNTVNAYSGGLAIVSLFNMENKLRPLMTFIAGAIGTVLAIMGILNYFTSFLTVLTASIPPIAGSMIADYWICKKGNRNMWEAGIVDINWIGIASLVIGFIVALFMKTGISAINGIISSMVCYLVLYYVLKVSKSATALH</sequence>
<evidence type="ECO:0000256" key="2">
    <source>
        <dbReference type="ARBA" id="ARBA00008974"/>
    </source>
</evidence>
<accession>A0ABN3Z4E3</accession>
<evidence type="ECO:0000256" key="5">
    <source>
        <dbReference type="ARBA" id="ARBA00023136"/>
    </source>
</evidence>
<dbReference type="PANTHER" id="PTHR30569:SF0">
    <property type="entry name" value="CYTOSINE PERMEASE"/>
    <property type="match status" value="1"/>
</dbReference>
<evidence type="ECO:0000256" key="1">
    <source>
        <dbReference type="ARBA" id="ARBA00004141"/>
    </source>
</evidence>
<feature type="transmembrane region" description="Helical" evidence="6">
    <location>
        <begin position="331"/>
        <end position="352"/>
    </location>
</feature>
<evidence type="ECO:0000313" key="8">
    <source>
        <dbReference type="Proteomes" id="UP000002064"/>
    </source>
</evidence>
<dbReference type="CDD" id="cd11484">
    <property type="entry name" value="SLC-NCS1sbd_CobB-like"/>
    <property type="match status" value="1"/>
</dbReference>
<keyword evidence="4 6" id="KW-1133">Transmembrane helix</keyword>
<dbReference type="Gene3D" id="1.10.4160.10">
    <property type="entry name" value="Hydantoin permease"/>
    <property type="match status" value="1"/>
</dbReference>
<keyword evidence="8" id="KW-1185">Reference proteome</keyword>
<feature type="transmembrane region" description="Helical" evidence="6">
    <location>
        <begin position="46"/>
        <end position="66"/>
    </location>
</feature>
<reference evidence="7 8" key="1">
    <citation type="submission" date="2010-05" db="EMBL/GenBank/DDBJ databases">
        <title>Complete sequence of Thermoanaerobacter mathranii subsp. mathranii mathranii str. A3.</title>
        <authorList>
            <consortium name="US DOE Joint Genome Institute"/>
            <person name="Lucas S."/>
            <person name="Copeland A."/>
            <person name="Lapidus A."/>
            <person name="Cheng J.-F."/>
            <person name="Bruce D."/>
            <person name="Goodwin L."/>
            <person name="Pitluck S."/>
            <person name="Held B."/>
            <person name="Detter J.C."/>
            <person name="Han C."/>
            <person name="Tapia R."/>
            <person name="Land M."/>
            <person name="Hauser L."/>
            <person name="Kyrpides N."/>
            <person name="Mikhailova N."/>
            <person name="Zhou J."/>
            <person name="Hemme C."/>
            <person name="Woyke T."/>
        </authorList>
    </citation>
    <scope>NUCLEOTIDE SEQUENCE [LARGE SCALE GENOMIC DNA]</scope>
    <source>
        <strain evidence="7 8">A3</strain>
    </source>
</reference>
<evidence type="ECO:0000256" key="4">
    <source>
        <dbReference type="ARBA" id="ARBA00022989"/>
    </source>
</evidence>
<name>A0ABN3Z4E3_THEM3</name>
<evidence type="ECO:0000256" key="6">
    <source>
        <dbReference type="SAM" id="Phobius"/>
    </source>
</evidence>
<feature type="transmembrane region" description="Helical" evidence="6">
    <location>
        <begin position="156"/>
        <end position="176"/>
    </location>
</feature>
<feature type="transmembrane region" description="Helical" evidence="6">
    <location>
        <begin position="307"/>
        <end position="325"/>
    </location>
</feature>
<dbReference type="EMBL" id="CP002032">
    <property type="protein sequence ID" value="ADH59913.1"/>
    <property type="molecule type" value="Genomic_DNA"/>
</dbReference>
<feature type="transmembrane region" description="Helical" evidence="6">
    <location>
        <begin position="21"/>
        <end position="40"/>
    </location>
</feature>
<dbReference type="InterPro" id="IPR001248">
    <property type="entry name" value="Pur-cyt_permease"/>
</dbReference>
<keyword evidence="3 6" id="KW-0812">Transmembrane</keyword>
<feature type="transmembrane region" description="Helical" evidence="6">
    <location>
        <begin position="258"/>
        <end position="280"/>
    </location>
</feature>
<comment type="similarity">
    <text evidence="2">Belongs to the purine-cytosine permease (2.A.39) family.</text>
</comment>
<feature type="transmembrane region" description="Helical" evidence="6">
    <location>
        <begin position="392"/>
        <end position="410"/>
    </location>
</feature>
<feature type="transmembrane region" description="Helical" evidence="6">
    <location>
        <begin position="364"/>
        <end position="386"/>
    </location>
</feature>
<feature type="transmembrane region" description="Helical" evidence="6">
    <location>
        <begin position="124"/>
        <end position="149"/>
    </location>
</feature>
<protein>
    <submittedName>
        <fullName evidence="7">Permease for cytosine/purines uracil thiamine allantoin</fullName>
    </submittedName>
</protein>
<dbReference type="Pfam" id="PF02133">
    <property type="entry name" value="Transp_cyt_pur"/>
    <property type="match status" value="1"/>
</dbReference>
<organism evidence="7 8">
    <name type="scientific">Thermoanaerobacter mathranii subsp. mathranii (strain DSM 11426 / CCUG 53645 / CIP 108742 / A3)</name>
    <dbReference type="NCBI Taxonomy" id="583358"/>
    <lineage>
        <taxon>Bacteria</taxon>
        <taxon>Bacillati</taxon>
        <taxon>Bacillota</taxon>
        <taxon>Clostridia</taxon>
        <taxon>Thermoanaerobacterales</taxon>
        <taxon>Thermoanaerobacteraceae</taxon>
        <taxon>Thermoanaerobacter</taxon>
    </lineage>
</organism>
<gene>
    <name evidence="7" type="ordered locus">Tmath_0129</name>
</gene>
<evidence type="ECO:0000256" key="3">
    <source>
        <dbReference type="ARBA" id="ARBA00022692"/>
    </source>
</evidence>
<proteinExistence type="inferred from homology"/>
<dbReference type="InterPro" id="IPR030191">
    <property type="entry name" value="CodB"/>
</dbReference>
<comment type="subcellular location">
    <subcellularLocation>
        <location evidence="1">Membrane</location>
        <topology evidence="1">Multi-pass membrane protein</topology>
    </subcellularLocation>
</comment>
<feature type="transmembrane region" description="Helical" evidence="6">
    <location>
        <begin position="196"/>
        <end position="215"/>
    </location>
</feature>
<dbReference type="RefSeq" id="WP_013149583.1">
    <property type="nucleotide sequence ID" value="NC_014209.1"/>
</dbReference>